<dbReference type="RefSeq" id="WP_006312338.1">
    <property type="nucleotide sequence ID" value="NZ_ARZA01000138.1"/>
</dbReference>
<evidence type="ECO:0000259" key="4">
    <source>
        <dbReference type="Pfam" id="PF05193"/>
    </source>
</evidence>
<dbReference type="EMBL" id="ARZA01000138">
    <property type="protein sequence ID" value="EOD00631.1"/>
    <property type="molecule type" value="Genomic_DNA"/>
</dbReference>
<dbReference type="Pfam" id="PF00675">
    <property type="entry name" value="Peptidase_M16"/>
    <property type="match status" value="1"/>
</dbReference>
<keyword evidence="6" id="KW-1185">Reference proteome</keyword>
<dbReference type="PROSITE" id="PS00143">
    <property type="entry name" value="INSULINASE"/>
    <property type="match status" value="1"/>
</dbReference>
<evidence type="ECO:0000256" key="2">
    <source>
        <dbReference type="RuleBase" id="RU004447"/>
    </source>
</evidence>
<dbReference type="OrthoDB" id="9811314at2"/>
<dbReference type="PANTHER" id="PTHR11851">
    <property type="entry name" value="METALLOPROTEASE"/>
    <property type="match status" value="1"/>
</dbReference>
<organism evidence="5 6">
    <name type="scientific">Caldisalinibacter kiritimatiensis</name>
    <dbReference type="NCBI Taxonomy" id="1304284"/>
    <lineage>
        <taxon>Bacteria</taxon>
        <taxon>Bacillati</taxon>
        <taxon>Bacillota</taxon>
        <taxon>Tissierellia</taxon>
        <taxon>Tissierellales</taxon>
        <taxon>Thermohalobacteraceae</taxon>
        <taxon>Caldisalinibacter</taxon>
    </lineage>
</organism>
<name>R1CPN5_9FIRM</name>
<dbReference type="InterPro" id="IPR050361">
    <property type="entry name" value="MPP/UQCRC_Complex"/>
</dbReference>
<dbReference type="Pfam" id="PF05193">
    <property type="entry name" value="Peptidase_M16_C"/>
    <property type="match status" value="1"/>
</dbReference>
<dbReference type="GO" id="GO:0046872">
    <property type="term" value="F:metal ion binding"/>
    <property type="evidence" value="ECO:0007669"/>
    <property type="project" value="InterPro"/>
</dbReference>
<dbReference type="Gene3D" id="3.30.830.10">
    <property type="entry name" value="Metalloenzyme, LuxS/M16 peptidase-like"/>
    <property type="match status" value="2"/>
</dbReference>
<dbReference type="eggNOG" id="COG0612">
    <property type="taxonomic scope" value="Bacteria"/>
</dbReference>
<evidence type="ECO:0000259" key="3">
    <source>
        <dbReference type="Pfam" id="PF00675"/>
    </source>
</evidence>
<dbReference type="InterPro" id="IPR007863">
    <property type="entry name" value="Peptidase_M16_C"/>
</dbReference>
<accession>R1CPN5</accession>
<dbReference type="PANTHER" id="PTHR11851:SF49">
    <property type="entry name" value="MITOCHONDRIAL-PROCESSING PEPTIDASE SUBUNIT ALPHA"/>
    <property type="match status" value="1"/>
</dbReference>
<dbReference type="InterPro" id="IPR001431">
    <property type="entry name" value="Pept_M16_Zn_BS"/>
</dbReference>
<feature type="domain" description="Peptidase M16 C-terminal" evidence="4">
    <location>
        <begin position="165"/>
        <end position="340"/>
    </location>
</feature>
<evidence type="ECO:0000313" key="6">
    <source>
        <dbReference type="Proteomes" id="UP000013378"/>
    </source>
</evidence>
<reference evidence="5 6" key="1">
    <citation type="journal article" date="2015" name="Geomicrobiol. J.">
        <title>Caldisalinibacter kiritimatiensis gen. nov., sp. nov., a moderately thermohalophilic thiosulfate-reducing bacterium from a hypersaline microbial mat.</title>
        <authorList>
            <person name="Ben Hania W."/>
            <person name="Joseph M."/>
            <person name="Fiebig A."/>
            <person name="Bunk B."/>
            <person name="Klenk H.-P."/>
            <person name="Fardeau M.-L."/>
            <person name="Spring S."/>
        </authorList>
    </citation>
    <scope>NUCLEOTIDE SEQUENCE [LARGE SCALE GENOMIC DNA]</scope>
    <source>
        <strain evidence="5 6">L21-TH-D2</strain>
    </source>
</reference>
<comment type="similarity">
    <text evidence="1 2">Belongs to the peptidase M16 family.</text>
</comment>
<dbReference type="PATRIC" id="fig|1304284.3.peg.1315"/>
<dbReference type="GO" id="GO:0006508">
    <property type="term" value="P:proteolysis"/>
    <property type="evidence" value="ECO:0007669"/>
    <property type="project" value="InterPro"/>
</dbReference>
<sequence>MYNKFVLDNGLRVVTEYIPHVKSVTVGIWVETGSRRENKLNNGVSHFIEHMLFKGTKNRNAKEIAESIDNIGGQLNAFTSKECTCFYAKVLDNHLPIAIDVLADMLFNSKFEEKEIEKEKSVVLEEINMYEDSPEDLVHDLLSTTIFDGHPLAYPILGHTDNLKNLSREDILRYFKEHYTPKNTVIAIAGNFKANETIKLIEKFFGHWNGNKKNHPFEKPPTLYKRVIGKRKLTEQLHLCLGMEGISQGDDDLYGLLLLNNIFGGSMSSRLFQRIREDKGLVYSIYSYPSAYKDIGVFTIYVGLNPNQICNVSKLIKEEINCIKNKNFSDNEFYKAKEQLKGNYILGLESTSNRMTSLGKSELLLGKIYSPKDIIEKIDKINLDDINRIIDKVFDFSKFNIAYVGNINNQNKLKEDMNEIFFS</sequence>
<dbReference type="InterPro" id="IPR011249">
    <property type="entry name" value="Metalloenz_LuxS/M16"/>
</dbReference>
<comment type="caution">
    <text evidence="5">The sequence shown here is derived from an EMBL/GenBank/DDBJ whole genome shotgun (WGS) entry which is preliminary data.</text>
</comment>
<protein>
    <submittedName>
        <fullName evidence="5">Peptidase, M16 family</fullName>
    </submittedName>
</protein>
<gene>
    <name evidence="5" type="ORF">L21TH_1345</name>
</gene>
<dbReference type="AlphaFoldDB" id="R1CPN5"/>
<evidence type="ECO:0000256" key="1">
    <source>
        <dbReference type="ARBA" id="ARBA00007261"/>
    </source>
</evidence>
<dbReference type="SUPFAM" id="SSF63411">
    <property type="entry name" value="LuxS/MPP-like metallohydrolase"/>
    <property type="match status" value="2"/>
</dbReference>
<feature type="domain" description="Peptidase M16 N-terminal" evidence="3">
    <location>
        <begin position="12"/>
        <end position="158"/>
    </location>
</feature>
<dbReference type="GO" id="GO:0004222">
    <property type="term" value="F:metalloendopeptidase activity"/>
    <property type="evidence" value="ECO:0007669"/>
    <property type="project" value="InterPro"/>
</dbReference>
<dbReference type="STRING" id="1304284.L21TH_1345"/>
<dbReference type="MEROPS" id="M16.A15"/>
<dbReference type="FunFam" id="3.30.830.10:FF:000008">
    <property type="entry name" value="Mitochondrial-processing peptidase subunit beta"/>
    <property type="match status" value="1"/>
</dbReference>
<dbReference type="Proteomes" id="UP000013378">
    <property type="component" value="Unassembled WGS sequence"/>
</dbReference>
<dbReference type="InterPro" id="IPR011765">
    <property type="entry name" value="Pept_M16_N"/>
</dbReference>
<proteinExistence type="inferred from homology"/>
<evidence type="ECO:0000313" key="5">
    <source>
        <dbReference type="EMBL" id="EOD00631.1"/>
    </source>
</evidence>